<dbReference type="PROSITE" id="PS50089">
    <property type="entry name" value="ZF_RING_2"/>
    <property type="match status" value="1"/>
</dbReference>
<evidence type="ECO:0000256" key="6">
    <source>
        <dbReference type="ARBA" id="ARBA00022679"/>
    </source>
</evidence>
<dbReference type="EMBL" id="FR823388">
    <property type="protein sequence ID" value="CBZ52191.1"/>
    <property type="molecule type" value="Genomic_DNA"/>
</dbReference>
<gene>
    <name evidence="20" type="ORF">BN1204_019800</name>
    <name evidence="19" type="ORF">NCLIV_019800</name>
</gene>
<sequence length="713" mass="77627">MAGIHVRYRTYALLSLLSVFALVLRTWYVHEELYTVVAVLSTGKIALALLYNFAFMLFLGVGKLAMRLMIGSLRDLEMEQVLDSGRGFLLDTVLFLVLSSPTLDGVEVSTYALAKFLLIVVSLKTAHLVVQIRGGTLFEIGNPRTSVLLRICIVLFCLLLLDICAVHFFFVNSSKASTFYLWLLFECLGMLVSCAISTLKVGVHVIDVRLDNGWAAKSAVIFYLELIHDVTSLVIFLLFMSVFFITQPSRLPLYMTADIIHVVKALYKRILSFKKYRTLTKNLETRFPDATAEELEEADTCIICRDLLFEGSKKLPCSHIFHIDCLRSWLVQQQSCPTCRADIPTDDSSSSTAPAAATEAPTQQPRSSAPDQHAETERGDSRAVPAASSGPYDRLTSTDPLPQGDTEANDKSDRSVGSPEMSDGHHERNAGRLLTDARMRGIDTQWTNVSANNLATQTLLQSLQLACQTCDFYRLHASLWTIEAQRAQLAASRLQAVRSCQAPQRRGNVDANTQTVSGQQVPTVDSSSASAPSAEDEAGTARPPVSQGKPFNSGRDFIVVCPSHLFHHQGSGMLPQAVYFSSLMPPFDATQMPLGSAGMPSSSSHVTPKAGPTDGMNGEWCGQVTGGAALGTAYERECFYPHSVPRLQPSPLQARLYSSDYVGNSYVPDSATVGPANIPLPSQEITASRIGENRVPDGGQGNGEEAGGNIRAS</sequence>
<dbReference type="GeneID" id="13443956"/>
<feature type="region of interest" description="Disordered" evidence="16">
    <location>
        <begin position="672"/>
        <end position="713"/>
    </location>
</feature>
<dbReference type="CDD" id="cd16479">
    <property type="entry name" value="RING-H2_synoviolin"/>
    <property type="match status" value="1"/>
</dbReference>
<dbReference type="EC" id="2.3.2.27" evidence="5"/>
<evidence type="ECO:0000256" key="4">
    <source>
        <dbReference type="ARBA" id="ARBA00010089"/>
    </source>
</evidence>
<feature type="transmembrane region" description="Helical" evidence="17">
    <location>
        <begin position="179"/>
        <end position="199"/>
    </location>
</feature>
<feature type="transmembrane region" description="Helical" evidence="17">
    <location>
        <begin position="151"/>
        <end position="173"/>
    </location>
</feature>
<dbReference type="GO" id="GO:0036503">
    <property type="term" value="P:ERAD pathway"/>
    <property type="evidence" value="ECO:0007669"/>
    <property type="project" value="TreeGrafter"/>
</dbReference>
<reference evidence="20" key="4">
    <citation type="journal article" date="2015" name="PLoS ONE">
        <title>Comprehensive Evaluation of Toxoplasma gondii VEG and Neospora caninum LIV Genomes with Tachyzoite Stage Transcriptome and Proteome Defines Novel Transcript Features.</title>
        <authorList>
            <person name="Ramaprasad A."/>
            <person name="Mourier T."/>
            <person name="Naeem R."/>
            <person name="Malas T.B."/>
            <person name="Moussa E."/>
            <person name="Panigrahi A."/>
            <person name="Vermont S.J."/>
            <person name="Otto T.D."/>
            <person name="Wastling J."/>
            <person name="Pain A."/>
        </authorList>
    </citation>
    <scope>NUCLEOTIDE SEQUENCE</scope>
    <source>
        <strain evidence="20">Liverpool</strain>
    </source>
</reference>
<comment type="pathway">
    <text evidence="3">Protein modification; protein ubiquitination.</text>
</comment>
<keyword evidence="21" id="KW-1185">Reference proteome</keyword>
<dbReference type="EMBL" id="LN714481">
    <property type="protein sequence ID" value="CEL66159.1"/>
    <property type="molecule type" value="Genomic_DNA"/>
</dbReference>
<evidence type="ECO:0000256" key="1">
    <source>
        <dbReference type="ARBA" id="ARBA00000900"/>
    </source>
</evidence>
<dbReference type="InterPro" id="IPR013083">
    <property type="entry name" value="Znf_RING/FYVE/PHD"/>
</dbReference>
<feature type="compositionally biased region" description="Polar residues" evidence="16">
    <location>
        <begin position="510"/>
        <end position="524"/>
    </location>
</feature>
<reference evidence="21" key="3">
    <citation type="journal article" date="2012" name="PLoS Pathog.">
        <title>Comparative genomics of the apicomplexan parasites Toxoplasma gondii and Neospora caninum: Coccidia differing in host range and transmission strategy.</title>
        <authorList>
            <person name="Reid A.J."/>
            <person name="Vermont S.J."/>
            <person name="Cotton J.A."/>
            <person name="Harris D."/>
            <person name="Hill-Cawthorne G.A."/>
            <person name="Konen-Waisman S."/>
            <person name="Latham S.M."/>
            <person name="Mourier T."/>
            <person name="Norton R."/>
            <person name="Quail M.A."/>
            <person name="Sanders M."/>
            <person name="Shanmugam D."/>
            <person name="Sohal A."/>
            <person name="Wasmuth J.D."/>
            <person name="Brunk B."/>
            <person name="Grigg M.E."/>
            <person name="Howard J.C."/>
            <person name="Parkinson J."/>
            <person name="Roos D.S."/>
            <person name="Trees A.J."/>
            <person name="Berriman M."/>
            <person name="Pain A."/>
            <person name="Wastling J.M."/>
        </authorList>
    </citation>
    <scope>NUCLEOTIDE SEQUENCE [LARGE SCALE GENOMIC DNA]</scope>
    <source>
        <strain evidence="21">Liverpool</strain>
    </source>
</reference>
<dbReference type="OMA" id="DICAVHF"/>
<comment type="similarity">
    <text evidence="4">Belongs to the HRD1 family.</text>
</comment>
<reference evidence="19" key="2">
    <citation type="submission" date="2011-03" db="EMBL/GenBank/DDBJ databases">
        <title>Comparative genomics and transcriptomics of Neospora caninum and Toxoplasma gondii.</title>
        <authorList>
            <person name="Reid A.J."/>
            <person name="Sohal A."/>
            <person name="Harris D."/>
            <person name="Quail M."/>
            <person name="Sanders M."/>
            <person name="Berriman M."/>
            <person name="Wastling J.M."/>
            <person name="Pain A."/>
        </authorList>
    </citation>
    <scope>NUCLEOTIDE SEQUENCE</scope>
    <source>
        <strain evidence="19">Liverpool</strain>
    </source>
</reference>
<organism evidence="19 21">
    <name type="scientific">Neospora caninum (strain Liverpool)</name>
    <dbReference type="NCBI Taxonomy" id="572307"/>
    <lineage>
        <taxon>Eukaryota</taxon>
        <taxon>Sar</taxon>
        <taxon>Alveolata</taxon>
        <taxon>Apicomplexa</taxon>
        <taxon>Conoidasida</taxon>
        <taxon>Coccidia</taxon>
        <taxon>Eucoccidiorida</taxon>
        <taxon>Eimeriorina</taxon>
        <taxon>Sarcocystidae</taxon>
        <taxon>Neospora</taxon>
    </lineage>
</organism>
<feature type="region of interest" description="Disordered" evidence="16">
    <location>
        <begin position="343"/>
        <end position="432"/>
    </location>
</feature>
<evidence type="ECO:0000313" key="21">
    <source>
        <dbReference type="Proteomes" id="UP000007494"/>
    </source>
</evidence>
<evidence type="ECO:0000256" key="9">
    <source>
        <dbReference type="ARBA" id="ARBA00022771"/>
    </source>
</evidence>
<keyword evidence="8" id="KW-0479">Metal-binding</keyword>
<evidence type="ECO:0000256" key="2">
    <source>
        <dbReference type="ARBA" id="ARBA00004477"/>
    </source>
</evidence>
<dbReference type="OrthoDB" id="8062037at2759"/>
<dbReference type="InParanoid" id="F0VEP7"/>
<feature type="domain" description="RING-type" evidence="18">
    <location>
        <begin position="301"/>
        <end position="340"/>
    </location>
</feature>
<evidence type="ECO:0000256" key="16">
    <source>
        <dbReference type="SAM" id="MobiDB-lite"/>
    </source>
</evidence>
<keyword evidence="11" id="KW-0256">Endoplasmic reticulum</keyword>
<reference evidence="19" key="1">
    <citation type="submission" date="2011-02" db="EMBL/GenBank/DDBJ databases">
        <authorList>
            <person name="Aslett M."/>
        </authorList>
    </citation>
    <scope>NUCLEOTIDE SEQUENCE</scope>
    <source>
        <strain evidence="19">Liverpool</strain>
    </source>
</reference>
<feature type="transmembrane region" description="Helical" evidence="17">
    <location>
        <begin position="45"/>
        <end position="66"/>
    </location>
</feature>
<comment type="subcellular location">
    <subcellularLocation>
        <location evidence="2">Endoplasmic reticulum membrane</location>
        <topology evidence="2">Multi-pass membrane protein</topology>
    </subcellularLocation>
</comment>
<keyword evidence="7 17" id="KW-0812">Transmembrane</keyword>
<dbReference type="VEuPathDB" id="ToxoDB:NCLIV_019800"/>
<dbReference type="InterPro" id="IPR001841">
    <property type="entry name" value="Znf_RING"/>
</dbReference>
<dbReference type="SMART" id="SM00184">
    <property type="entry name" value="RING"/>
    <property type="match status" value="1"/>
</dbReference>
<evidence type="ECO:0000256" key="11">
    <source>
        <dbReference type="ARBA" id="ARBA00022824"/>
    </source>
</evidence>
<evidence type="ECO:0000256" key="5">
    <source>
        <dbReference type="ARBA" id="ARBA00012483"/>
    </source>
</evidence>
<keyword evidence="14 17" id="KW-0472">Membrane</keyword>
<evidence type="ECO:0000259" key="18">
    <source>
        <dbReference type="PROSITE" id="PS50089"/>
    </source>
</evidence>
<dbReference type="Pfam" id="PF25563">
    <property type="entry name" value="TPR_SYVN1_N"/>
    <property type="match status" value="1"/>
</dbReference>
<feature type="compositionally biased region" description="Low complexity" evidence="16">
    <location>
        <begin position="346"/>
        <end position="362"/>
    </location>
</feature>
<feature type="region of interest" description="Disordered" evidence="16">
    <location>
        <begin position="504"/>
        <end position="550"/>
    </location>
</feature>
<evidence type="ECO:0000256" key="3">
    <source>
        <dbReference type="ARBA" id="ARBA00004906"/>
    </source>
</evidence>
<keyword evidence="10" id="KW-0833">Ubl conjugation pathway</keyword>
<dbReference type="PANTHER" id="PTHR22763:SF184">
    <property type="entry name" value="E3 UBIQUITIN-PROTEIN LIGASE SYNOVIOLIN"/>
    <property type="match status" value="1"/>
</dbReference>
<evidence type="ECO:0000256" key="7">
    <source>
        <dbReference type="ARBA" id="ARBA00022692"/>
    </source>
</evidence>
<dbReference type="GO" id="GO:0005789">
    <property type="term" value="C:endoplasmic reticulum membrane"/>
    <property type="evidence" value="ECO:0007669"/>
    <property type="project" value="UniProtKB-SubCell"/>
</dbReference>
<dbReference type="Gene3D" id="3.30.40.10">
    <property type="entry name" value="Zinc/RING finger domain, C3HC4 (zinc finger)"/>
    <property type="match status" value="1"/>
</dbReference>
<dbReference type="SUPFAM" id="SSF57850">
    <property type="entry name" value="RING/U-box"/>
    <property type="match status" value="1"/>
</dbReference>
<feature type="compositionally biased region" description="Basic and acidic residues" evidence="16">
    <location>
        <begin position="422"/>
        <end position="432"/>
    </location>
</feature>
<dbReference type="Proteomes" id="UP000007494">
    <property type="component" value="Chromosome VIIa"/>
</dbReference>
<evidence type="ECO:0000313" key="20">
    <source>
        <dbReference type="EMBL" id="CEL66159.1"/>
    </source>
</evidence>
<dbReference type="eggNOG" id="KOG0802">
    <property type="taxonomic scope" value="Eukaryota"/>
</dbReference>
<dbReference type="RefSeq" id="XP_003882223.1">
    <property type="nucleotide sequence ID" value="XM_003882174.1"/>
</dbReference>
<name>F0VEP7_NEOCL</name>
<accession>F0VEP7</accession>
<keyword evidence="12" id="KW-0862">Zinc</keyword>
<dbReference type="GO" id="GO:0008270">
    <property type="term" value="F:zinc ion binding"/>
    <property type="evidence" value="ECO:0007669"/>
    <property type="project" value="UniProtKB-KW"/>
</dbReference>
<feature type="transmembrane region" description="Helical" evidence="17">
    <location>
        <begin position="12"/>
        <end position="30"/>
    </location>
</feature>
<keyword evidence="9 15" id="KW-0863">Zinc-finger</keyword>
<evidence type="ECO:0000256" key="15">
    <source>
        <dbReference type="PROSITE-ProRule" id="PRU00175"/>
    </source>
</evidence>
<keyword evidence="13 17" id="KW-1133">Transmembrane helix</keyword>
<comment type="catalytic activity">
    <reaction evidence="1">
        <text>S-ubiquitinyl-[E2 ubiquitin-conjugating enzyme]-L-cysteine + [acceptor protein]-L-lysine = [E2 ubiquitin-conjugating enzyme]-L-cysteine + N(6)-ubiquitinyl-[acceptor protein]-L-lysine.</text>
        <dbReference type="EC" id="2.3.2.27"/>
    </reaction>
</comment>
<keyword evidence="6" id="KW-0808">Transferase</keyword>
<dbReference type="PANTHER" id="PTHR22763">
    <property type="entry name" value="RING ZINC FINGER PROTEIN"/>
    <property type="match status" value="1"/>
</dbReference>
<dbReference type="FunCoup" id="F0VEP7">
    <property type="interactions" value="199"/>
</dbReference>
<feature type="compositionally biased region" description="Basic and acidic residues" evidence="16">
    <location>
        <begin position="372"/>
        <end position="381"/>
    </location>
</feature>
<evidence type="ECO:0000256" key="8">
    <source>
        <dbReference type="ARBA" id="ARBA00022723"/>
    </source>
</evidence>
<feature type="transmembrane region" description="Helical" evidence="17">
    <location>
        <begin position="220"/>
        <end position="245"/>
    </location>
</feature>
<proteinExistence type="inferred from homology"/>
<dbReference type="InterPro" id="IPR057992">
    <property type="entry name" value="TPR_SYVN1_N"/>
</dbReference>
<protein>
    <recommendedName>
        <fullName evidence="5">RING-type E3 ubiquitin transferase</fullName>
        <ecNumber evidence="5">2.3.2.27</ecNumber>
    </recommendedName>
</protein>
<dbReference type="GO" id="GO:0043161">
    <property type="term" value="P:proteasome-mediated ubiquitin-dependent protein catabolic process"/>
    <property type="evidence" value="ECO:0007669"/>
    <property type="project" value="TreeGrafter"/>
</dbReference>
<evidence type="ECO:0000256" key="14">
    <source>
        <dbReference type="ARBA" id="ARBA00023136"/>
    </source>
</evidence>
<evidence type="ECO:0000313" key="19">
    <source>
        <dbReference type="EMBL" id="CBZ52191.1"/>
    </source>
</evidence>
<dbReference type="Pfam" id="PF13639">
    <property type="entry name" value="zf-RING_2"/>
    <property type="match status" value="1"/>
</dbReference>
<dbReference type="GO" id="GO:0061630">
    <property type="term" value="F:ubiquitin protein ligase activity"/>
    <property type="evidence" value="ECO:0007669"/>
    <property type="project" value="UniProtKB-EC"/>
</dbReference>
<dbReference type="InterPro" id="IPR058051">
    <property type="entry name" value="Znf_RING_synoviolin"/>
</dbReference>
<dbReference type="AlphaFoldDB" id="F0VEP7"/>
<dbReference type="InterPro" id="IPR050731">
    <property type="entry name" value="HRD1_E3_ubiq-ligases"/>
</dbReference>
<evidence type="ECO:0000256" key="17">
    <source>
        <dbReference type="SAM" id="Phobius"/>
    </source>
</evidence>
<evidence type="ECO:0000256" key="10">
    <source>
        <dbReference type="ARBA" id="ARBA00022786"/>
    </source>
</evidence>
<evidence type="ECO:0000256" key="13">
    <source>
        <dbReference type="ARBA" id="ARBA00022989"/>
    </source>
</evidence>
<evidence type="ECO:0000256" key="12">
    <source>
        <dbReference type="ARBA" id="ARBA00022833"/>
    </source>
</evidence>